<feature type="region of interest" description="Disordered" evidence="3">
    <location>
        <begin position="31"/>
        <end position="53"/>
    </location>
</feature>
<reference evidence="5" key="1">
    <citation type="submission" date="2022-04" db="EMBL/GenBank/DDBJ databases">
        <title>Diverse halophilic archaea isolated from saline environments.</title>
        <authorList>
            <person name="Cui H.-L."/>
        </authorList>
    </citation>
    <scope>NUCLEOTIDE SEQUENCE</scope>
    <source>
        <strain evidence="5">XZYJT40</strain>
    </source>
</reference>
<comment type="similarity">
    <text evidence="1 2">Belongs to the small heat shock protein (HSP20) family.</text>
</comment>
<accession>A0A8U0INP9</accession>
<dbReference type="InterPro" id="IPR008978">
    <property type="entry name" value="HSP20-like_chaperone"/>
</dbReference>
<evidence type="ECO:0000259" key="4">
    <source>
        <dbReference type="PROSITE" id="PS01031"/>
    </source>
</evidence>
<organism evidence="5 6">
    <name type="scientific">Halorussus gelatinilyticus</name>
    <dbReference type="NCBI Taxonomy" id="2937524"/>
    <lineage>
        <taxon>Archaea</taxon>
        <taxon>Methanobacteriati</taxon>
        <taxon>Methanobacteriota</taxon>
        <taxon>Stenosarchaea group</taxon>
        <taxon>Halobacteria</taxon>
        <taxon>Halobacteriales</taxon>
        <taxon>Haladaptataceae</taxon>
        <taxon>Halorussus</taxon>
    </lineage>
</organism>
<evidence type="ECO:0000256" key="3">
    <source>
        <dbReference type="SAM" id="MobiDB-lite"/>
    </source>
</evidence>
<dbReference type="CDD" id="cd06464">
    <property type="entry name" value="ACD_sHsps-like"/>
    <property type="match status" value="1"/>
</dbReference>
<dbReference type="PANTHER" id="PTHR11527">
    <property type="entry name" value="HEAT-SHOCK PROTEIN 20 FAMILY MEMBER"/>
    <property type="match status" value="1"/>
</dbReference>
<name>A0A8U0INP9_9EURY</name>
<evidence type="ECO:0000313" key="5">
    <source>
        <dbReference type="EMBL" id="UPW02265.1"/>
    </source>
</evidence>
<dbReference type="AlphaFoldDB" id="A0A8U0INP9"/>
<keyword evidence="6" id="KW-1185">Reference proteome</keyword>
<dbReference type="GeneID" id="72190045"/>
<protein>
    <submittedName>
        <fullName evidence="5">Hsp20/alpha crystallin family protein</fullName>
    </submittedName>
</protein>
<evidence type="ECO:0000313" key="6">
    <source>
        <dbReference type="Proteomes" id="UP000830434"/>
    </source>
</evidence>
<evidence type="ECO:0000256" key="2">
    <source>
        <dbReference type="RuleBase" id="RU003616"/>
    </source>
</evidence>
<proteinExistence type="inferred from homology"/>
<dbReference type="Proteomes" id="UP000830434">
    <property type="component" value="Chromosome"/>
</dbReference>
<evidence type="ECO:0000256" key="1">
    <source>
        <dbReference type="PROSITE-ProRule" id="PRU00285"/>
    </source>
</evidence>
<dbReference type="EMBL" id="CP096658">
    <property type="protein sequence ID" value="UPW02265.1"/>
    <property type="molecule type" value="Genomic_DNA"/>
</dbReference>
<dbReference type="KEGG" id="haxz:M0R88_09280"/>
<feature type="domain" description="SHSP" evidence="4">
    <location>
        <begin position="42"/>
        <end position="134"/>
    </location>
</feature>
<dbReference type="RefSeq" id="WP_248656649.1">
    <property type="nucleotide sequence ID" value="NZ_CP096658.1"/>
</dbReference>
<dbReference type="InterPro" id="IPR002068">
    <property type="entry name" value="A-crystallin/Hsp20_dom"/>
</dbReference>
<gene>
    <name evidence="5" type="ORF">M0R88_09280</name>
</gene>
<dbReference type="SUPFAM" id="SSF49764">
    <property type="entry name" value="HSP20-like chaperones"/>
    <property type="match status" value="1"/>
</dbReference>
<dbReference type="Pfam" id="PF00011">
    <property type="entry name" value="HSP20"/>
    <property type="match status" value="1"/>
</dbReference>
<dbReference type="PROSITE" id="PS01031">
    <property type="entry name" value="SHSP"/>
    <property type="match status" value="1"/>
</dbReference>
<sequence>MRRDDRDDPFDDLFREIERMMNEMMGEDFDMHVERGGNAGGQTGFGTETHVDVHETDERVRVIADLPGVEKEDIDLKCDGEVLTISAGSDHREYDERIRLPAQVDEHSATATYNNGVLEVQLDKAEDSADIDVQ</sequence>
<dbReference type="Gene3D" id="2.60.40.790">
    <property type="match status" value="1"/>
</dbReference>
<dbReference type="InterPro" id="IPR031107">
    <property type="entry name" value="Small_HSP"/>
</dbReference>